<comment type="similarity">
    <text evidence="4">Belongs to the RNA methyltransferase TrmD family.</text>
</comment>
<comment type="similarity">
    <text evidence="3">Belongs to the bacterial ribosomal protein bS16 family.</text>
</comment>
<keyword evidence="9" id="KW-0489">Methyltransferase</keyword>
<dbReference type="STRING" id="67801.A0A1B0C129"/>
<dbReference type="GO" id="GO:0002939">
    <property type="term" value="P:tRNA N1-guanine methylation"/>
    <property type="evidence" value="ECO:0007669"/>
    <property type="project" value="TreeGrafter"/>
</dbReference>
<name>A0A1B0C129_9MUSC</name>
<proteinExistence type="inferred from homology"/>
<comment type="subcellular location">
    <subcellularLocation>
        <location evidence="2">Cytoplasm</location>
    </subcellularLocation>
</comment>
<evidence type="ECO:0000256" key="18">
    <source>
        <dbReference type="ARBA" id="ARBA00035438"/>
    </source>
</evidence>
<evidence type="ECO:0000256" key="10">
    <source>
        <dbReference type="ARBA" id="ARBA00022679"/>
    </source>
</evidence>
<keyword evidence="11" id="KW-0949">S-adenosyl-L-methionine</keyword>
<evidence type="ECO:0000256" key="14">
    <source>
        <dbReference type="ARBA" id="ARBA00023274"/>
    </source>
</evidence>
<dbReference type="VEuPathDB" id="VectorBase:GPPI046354"/>
<evidence type="ECO:0000313" key="22">
    <source>
        <dbReference type="Proteomes" id="UP000092460"/>
    </source>
</evidence>
<sequence length="222" mass="25735">MVIIRLSRKGSKNKPFYQIVVSDNRKPRDGKFIEKLGFFNPIVSGKSISHFLKIERINFWMQKGARISNRIGIQIFKIKNIMQIVCGRYKGIDERIIKSEIDEEISIGDYIISGGELAAMILIDAIARIIPGALKQQSYTTDSFFNGLLSHPDYTYPKIFNNMEVPEVLLSGNHKEIEKWRLKQALGTTWIKKPQLLNNINLTYQQKKLLHEFKIEFYKKKG</sequence>
<keyword evidence="10" id="KW-0808">Transferase</keyword>
<dbReference type="Pfam" id="PF01746">
    <property type="entry name" value="tRNA_m1G_MT"/>
    <property type="match status" value="1"/>
</dbReference>
<comment type="function">
    <text evidence="1">Specifically methylates guanosine-37 in various tRNAs.</text>
</comment>
<accession>A0A1B0C129</accession>
<evidence type="ECO:0000256" key="4">
    <source>
        <dbReference type="ARBA" id="ARBA00007630"/>
    </source>
</evidence>
<feature type="domain" description="tRNA methyltransferase TRMD/TRM10-type" evidence="20">
    <location>
        <begin position="61"/>
        <end position="198"/>
    </location>
</feature>
<dbReference type="GO" id="GO:0005840">
    <property type="term" value="C:ribosome"/>
    <property type="evidence" value="ECO:0007669"/>
    <property type="project" value="UniProtKB-KW"/>
</dbReference>
<keyword evidence="22" id="KW-1185">Reference proteome</keyword>
<evidence type="ECO:0000256" key="17">
    <source>
        <dbReference type="ARBA" id="ARBA00035263"/>
    </source>
</evidence>
<evidence type="ECO:0000313" key="21">
    <source>
        <dbReference type="EnsemblMetazoa" id="GPPI046354-PA"/>
    </source>
</evidence>
<reference evidence="21" key="2">
    <citation type="submission" date="2020-05" db="UniProtKB">
        <authorList>
            <consortium name="EnsemblMetazoa"/>
        </authorList>
    </citation>
    <scope>IDENTIFICATION</scope>
    <source>
        <strain evidence="21">IAEA</strain>
    </source>
</reference>
<comment type="subunit">
    <text evidence="5">Homodimer.</text>
</comment>
<dbReference type="HAMAP" id="MF_00385">
    <property type="entry name" value="Ribosomal_bS16"/>
    <property type="match status" value="1"/>
</dbReference>
<dbReference type="InterPro" id="IPR029028">
    <property type="entry name" value="Alpha/beta_knot_MTases"/>
</dbReference>
<dbReference type="EMBL" id="JXJN01023875">
    <property type="status" value="NOT_ANNOTATED_CDS"/>
    <property type="molecule type" value="Genomic_DNA"/>
</dbReference>
<evidence type="ECO:0000259" key="20">
    <source>
        <dbReference type="Pfam" id="PF01746"/>
    </source>
</evidence>
<keyword evidence="8" id="KW-0963">Cytoplasm</keyword>
<dbReference type="GO" id="GO:0052906">
    <property type="term" value="F:tRNA (guanine(37)-N1)-methyltransferase activity"/>
    <property type="evidence" value="ECO:0007669"/>
    <property type="project" value="UniProtKB-EC"/>
</dbReference>
<reference evidence="22" key="1">
    <citation type="submission" date="2015-01" db="EMBL/GenBank/DDBJ databases">
        <authorList>
            <person name="Aksoy S."/>
            <person name="Warren W."/>
            <person name="Wilson R.K."/>
        </authorList>
    </citation>
    <scope>NUCLEOTIDE SEQUENCE [LARGE SCALE GENOMIC DNA]</scope>
    <source>
        <strain evidence="22">IAEA</strain>
    </source>
</reference>
<evidence type="ECO:0000256" key="9">
    <source>
        <dbReference type="ARBA" id="ARBA00022603"/>
    </source>
</evidence>
<evidence type="ECO:0000256" key="11">
    <source>
        <dbReference type="ARBA" id="ARBA00022691"/>
    </source>
</evidence>
<dbReference type="SUPFAM" id="SSF54565">
    <property type="entry name" value="Ribosomal protein S16"/>
    <property type="match status" value="1"/>
</dbReference>
<organism evidence="21 22">
    <name type="scientific">Glossina palpalis gambiensis</name>
    <dbReference type="NCBI Taxonomy" id="67801"/>
    <lineage>
        <taxon>Eukaryota</taxon>
        <taxon>Metazoa</taxon>
        <taxon>Ecdysozoa</taxon>
        <taxon>Arthropoda</taxon>
        <taxon>Hexapoda</taxon>
        <taxon>Insecta</taxon>
        <taxon>Pterygota</taxon>
        <taxon>Neoptera</taxon>
        <taxon>Endopterygota</taxon>
        <taxon>Diptera</taxon>
        <taxon>Brachycera</taxon>
        <taxon>Muscomorpha</taxon>
        <taxon>Hippoboscoidea</taxon>
        <taxon>Glossinidae</taxon>
        <taxon>Glossina</taxon>
    </lineage>
</organism>
<dbReference type="Proteomes" id="UP000092460">
    <property type="component" value="Unassembled WGS sequence"/>
</dbReference>
<evidence type="ECO:0000256" key="8">
    <source>
        <dbReference type="ARBA" id="ARBA00022490"/>
    </source>
</evidence>
<dbReference type="NCBIfam" id="TIGR00002">
    <property type="entry name" value="S16"/>
    <property type="match status" value="1"/>
</dbReference>
<evidence type="ECO:0000256" key="13">
    <source>
        <dbReference type="ARBA" id="ARBA00022980"/>
    </source>
</evidence>
<dbReference type="InterPro" id="IPR016009">
    <property type="entry name" value="tRNA_MeTrfase_TRMD/TRM10"/>
</dbReference>
<dbReference type="GO" id="GO:0006412">
    <property type="term" value="P:translation"/>
    <property type="evidence" value="ECO:0007669"/>
    <property type="project" value="InterPro"/>
</dbReference>
<dbReference type="GO" id="GO:1990904">
    <property type="term" value="C:ribonucleoprotein complex"/>
    <property type="evidence" value="ECO:0007669"/>
    <property type="project" value="UniProtKB-KW"/>
</dbReference>
<dbReference type="InterPro" id="IPR000307">
    <property type="entry name" value="Ribosomal_bS16"/>
</dbReference>
<evidence type="ECO:0000256" key="15">
    <source>
        <dbReference type="ARBA" id="ARBA00029736"/>
    </source>
</evidence>
<evidence type="ECO:0000256" key="3">
    <source>
        <dbReference type="ARBA" id="ARBA00006668"/>
    </source>
</evidence>
<evidence type="ECO:0000256" key="6">
    <source>
        <dbReference type="ARBA" id="ARBA00012807"/>
    </source>
</evidence>
<evidence type="ECO:0000256" key="1">
    <source>
        <dbReference type="ARBA" id="ARBA00002634"/>
    </source>
</evidence>
<dbReference type="GO" id="GO:0003735">
    <property type="term" value="F:structural constituent of ribosome"/>
    <property type="evidence" value="ECO:0007669"/>
    <property type="project" value="InterPro"/>
</dbReference>
<dbReference type="SUPFAM" id="SSF75217">
    <property type="entry name" value="alpha/beta knot"/>
    <property type="match status" value="1"/>
</dbReference>
<evidence type="ECO:0000256" key="16">
    <source>
        <dbReference type="ARBA" id="ARBA00033392"/>
    </source>
</evidence>
<dbReference type="InterPro" id="IPR023148">
    <property type="entry name" value="tRNA_m1G_MeTrfase_C_sf"/>
</dbReference>
<evidence type="ECO:0000256" key="12">
    <source>
        <dbReference type="ARBA" id="ARBA00022694"/>
    </source>
</evidence>
<evidence type="ECO:0000256" key="5">
    <source>
        <dbReference type="ARBA" id="ARBA00011738"/>
    </source>
</evidence>
<dbReference type="InterPro" id="IPR029026">
    <property type="entry name" value="tRNA_m1G_MTases_N"/>
</dbReference>
<dbReference type="GO" id="GO:0005829">
    <property type="term" value="C:cytosol"/>
    <property type="evidence" value="ECO:0007669"/>
    <property type="project" value="TreeGrafter"/>
</dbReference>
<dbReference type="Gene3D" id="1.10.1270.20">
    <property type="entry name" value="tRNA(m1g37)methyltransferase, domain 2"/>
    <property type="match status" value="1"/>
</dbReference>
<dbReference type="EC" id="2.1.1.228" evidence="6"/>
<protein>
    <recommendedName>
        <fullName evidence="17">Small ribosomal subunit protein bS16m</fullName>
        <ecNumber evidence="6">2.1.1.228</ecNumber>
    </recommendedName>
    <alternativeName>
        <fullName evidence="18">28S ribosomal protein S16, mitochondrial</fullName>
    </alternativeName>
    <alternativeName>
        <fullName evidence="15">M1G-methyltransferase</fullName>
    </alternativeName>
    <alternativeName>
        <fullName evidence="7">tRNA (guanine-N(1)-)-methyltransferase</fullName>
    </alternativeName>
    <alternativeName>
        <fullName evidence="16">tRNA [GM37] methyltransferase</fullName>
    </alternativeName>
</protein>
<dbReference type="FunFam" id="1.10.1270.20:FF:000001">
    <property type="entry name" value="tRNA (guanine-N(1)-)-methyltransferase"/>
    <property type="match status" value="1"/>
</dbReference>
<dbReference type="PANTHER" id="PTHR46417:SF1">
    <property type="entry name" value="TRNA (GUANINE-N(1)-)-METHYLTRANSFERASE"/>
    <property type="match status" value="1"/>
</dbReference>
<dbReference type="InterPro" id="IPR023803">
    <property type="entry name" value="Ribosomal_bS16_dom_sf"/>
</dbReference>
<keyword evidence="13" id="KW-0689">Ribosomal protein</keyword>
<dbReference type="Gene3D" id="3.40.1280.10">
    <property type="match status" value="1"/>
</dbReference>
<dbReference type="InterPro" id="IPR002649">
    <property type="entry name" value="tRNA_m1G_MeTrfase_TrmD"/>
</dbReference>
<evidence type="ECO:0000256" key="2">
    <source>
        <dbReference type="ARBA" id="ARBA00004496"/>
    </source>
</evidence>
<evidence type="ECO:0000256" key="7">
    <source>
        <dbReference type="ARBA" id="ARBA00014679"/>
    </source>
</evidence>
<dbReference type="AlphaFoldDB" id="A0A1B0C129"/>
<keyword evidence="12" id="KW-0819">tRNA processing</keyword>
<evidence type="ECO:0000256" key="19">
    <source>
        <dbReference type="ARBA" id="ARBA00047783"/>
    </source>
</evidence>
<dbReference type="PANTHER" id="PTHR46417">
    <property type="entry name" value="TRNA (GUANINE-N(1)-)-METHYLTRANSFERASE"/>
    <property type="match status" value="1"/>
</dbReference>
<comment type="catalytic activity">
    <reaction evidence="19">
        <text>guanosine(37) in tRNA + S-adenosyl-L-methionine = N(1)-methylguanosine(37) in tRNA + S-adenosyl-L-homocysteine + H(+)</text>
        <dbReference type="Rhea" id="RHEA:36899"/>
        <dbReference type="Rhea" id="RHEA-COMP:10145"/>
        <dbReference type="Rhea" id="RHEA-COMP:10147"/>
        <dbReference type="ChEBI" id="CHEBI:15378"/>
        <dbReference type="ChEBI" id="CHEBI:57856"/>
        <dbReference type="ChEBI" id="CHEBI:59789"/>
        <dbReference type="ChEBI" id="CHEBI:73542"/>
        <dbReference type="ChEBI" id="CHEBI:74269"/>
        <dbReference type="EC" id="2.1.1.228"/>
    </reaction>
</comment>
<dbReference type="EnsemblMetazoa" id="GPPI046354-RA">
    <property type="protein sequence ID" value="GPPI046354-PA"/>
    <property type="gene ID" value="GPPI046354"/>
</dbReference>
<keyword evidence="14" id="KW-0687">Ribonucleoprotein</keyword>